<evidence type="ECO:0000313" key="2">
    <source>
        <dbReference type="Proteomes" id="UP001595453"/>
    </source>
</evidence>
<organism evidence="1 2">
    <name type="scientific">Pseudoalteromonas fenneropenaei</name>
    <dbReference type="NCBI Taxonomy" id="1737459"/>
    <lineage>
        <taxon>Bacteria</taxon>
        <taxon>Pseudomonadati</taxon>
        <taxon>Pseudomonadota</taxon>
        <taxon>Gammaproteobacteria</taxon>
        <taxon>Alteromonadales</taxon>
        <taxon>Pseudoalteromonadaceae</taxon>
        <taxon>Pseudoalteromonas</taxon>
    </lineage>
</organism>
<accession>A0ABV7CH97</accession>
<dbReference type="EMBL" id="JBHRSD010000011">
    <property type="protein sequence ID" value="MFC3032034.1"/>
    <property type="molecule type" value="Genomic_DNA"/>
</dbReference>
<gene>
    <name evidence="1" type="ORF">ACFOEE_05845</name>
</gene>
<comment type="caution">
    <text evidence="1">The sequence shown here is derived from an EMBL/GenBank/DDBJ whole genome shotgun (WGS) entry which is preliminary data.</text>
</comment>
<proteinExistence type="predicted"/>
<sequence length="102" mass="11269">MSDFEKHIASILSRTAAQQSDAVRAALKRALLSEQAMLQQTMALVATGSIAPKQFEAELANHIKQVLSHFSNELAINQERSKILVQTTLFELAKSVLHTYSC</sequence>
<keyword evidence="2" id="KW-1185">Reference proteome</keyword>
<dbReference type="RefSeq" id="WP_377121880.1">
    <property type="nucleotide sequence ID" value="NZ_JBHRSD010000011.1"/>
</dbReference>
<name>A0ABV7CH97_9GAMM</name>
<reference evidence="2" key="1">
    <citation type="journal article" date="2019" name="Int. J. Syst. Evol. Microbiol.">
        <title>The Global Catalogue of Microorganisms (GCM) 10K type strain sequencing project: providing services to taxonomists for standard genome sequencing and annotation.</title>
        <authorList>
            <consortium name="The Broad Institute Genomics Platform"/>
            <consortium name="The Broad Institute Genome Sequencing Center for Infectious Disease"/>
            <person name="Wu L."/>
            <person name="Ma J."/>
        </authorList>
    </citation>
    <scope>NUCLEOTIDE SEQUENCE [LARGE SCALE GENOMIC DNA]</scope>
    <source>
        <strain evidence="2">KCTC 42730</strain>
    </source>
</reference>
<evidence type="ECO:0000313" key="1">
    <source>
        <dbReference type="EMBL" id="MFC3032034.1"/>
    </source>
</evidence>
<dbReference type="Proteomes" id="UP001595453">
    <property type="component" value="Unassembled WGS sequence"/>
</dbReference>
<protein>
    <submittedName>
        <fullName evidence="1">Uncharacterized protein</fullName>
    </submittedName>
</protein>